<reference evidence="3" key="1">
    <citation type="submission" date="2022-11" db="UniProtKB">
        <authorList>
            <consortium name="WormBaseParasite"/>
        </authorList>
    </citation>
    <scope>IDENTIFICATION</scope>
</reference>
<evidence type="ECO:0000313" key="3">
    <source>
        <dbReference type="WBParaSite" id="nRc.2.0.1.t21623-RA"/>
    </source>
</evidence>
<organism evidence="2 3">
    <name type="scientific">Romanomermis culicivorax</name>
    <name type="common">Nematode worm</name>
    <dbReference type="NCBI Taxonomy" id="13658"/>
    <lineage>
        <taxon>Eukaryota</taxon>
        <taxon>Metazoa</taxon>
        <taxon>Ecdysozoa</taxon>
        <taxon>Nematoda</taxon>
        <taxon>Enoplea</taxon>
        <taxon>Dorylaimia</taxon>
        <taxon>Mermithida</taxon>
        <taxon>Mermithoidea</taxon>
        <taxon>Mermithidae</taxon>
        <taxon>Romanomermis</taxon>
    </lineage>
</organism>
<keyword evidence="1" id="KW-1133">Transmembrane helix</keyword>
<dbReference type="WBParaSite" id="nRc.2.0.1.t21623-RA">
    <property type="protein sequence ID" value="nRc.2.0.1.t21623-RA"/>
    <property type="gene ID" value="nRc.2.0.1.g21623"/>
</dbReference>
<accession>A0A915J7A3</accession>
<proteinExistence type="predicted"/>
<keyword evidence="1" id="KW-0812">Transmembrane</keyword>
<protein>
    <submittedName>
        <fullName evidence="3">Uncharacterized protein</fullName>
    </submittedName>
</protein>
<name>A0A915J7A3_ROMCU</name>
<evidence type="ECO:0000256" key="1">
    <source>
        <dbReference type="SAM" id="Phobius"/>
    </source>
</evidence>
<keyword evidence="1" id="KW-0472">Membrane</keyword>
<feature type="transmembrane region" description="Helical" evidence="1">
    <location>
        <begin position="113"/>
        <end position="135"/>
    </location>
</feature>
<keyword evidence="2" id="KW-1185">Reference proteome</keyword>
<sequence>MGVLTSTFLFQVFLENSGCLPTFVKYLITNISIIRNIVLLYKAAYTLMSFFVGLDLMSMPYELCVLEQIATAVVYGIVYNKKRHILNDFIVTSAKNNLNERFVQWENVKVSKWLIPLILISVTLNATSMALASMLRSFVKMDFLDATTMHLGIIAAFSFEAQISPLLCIRCGCQRSVLLGGSKHKMTYPSVL</sequence>
<feature type="transmembrane region" description="Helical" evidence="1">
    <location>
        <begin position="33"/>
        <end position="54"/>
    </location>
</feature>
<dbReference type="Proteomes" id="UP000887565">
    <property type="component" value="Unplaced"/>
</dbReference>
<evidence type="ECO:0000313" key="2">
    <source>
        <dbReference type="Proteomes" id="UP000887565"/>
    </source>
</evidence>
<dbReference type="AlphaFoldDB" id="A0A915J7A3"/>